<proteinExistence type="predicted"/>
<dbReference type="Proteomes" id="UP000588277">
    <property type="component" value="Unassembled WGS sequence"/>
</dbReference>
<reference evidence="2 3" key="1">
    <citation type="submission" date="2020-02" db="EMBL/GenBank/DDBJ databases">
        <title>Characterization of phylogenetic diversity of novel bifidobacterial species isolated in Czech ZOOs.</title>
        <authorList>
            <person name="Lugli G.A."/>
            <person name="Vera N.B."/>
            <person name="Ventura M."/>
        </authorList>
    </citation>
    <scope>NUCLEOTIDE SEQUENCE [LARGE SCALE GENOMIC DNA]</scope>
    <source>
        <strain evidence="2 3">DSM 109958</strain>
    </source>
</reference>
<dbReference type="AlphaFoldDB" id="A0A7Y0F164"/>
<comment type="caution">
    <text evidence="2">The sequence shown here is derived from an EMBL/GenBank/DDBJ whole genome shotgun (WGS) entry which is preliminary data.</text>
</comment>
<dbReference type="RefSeq" id="WP_169275293.1">
    <property type="nucleotide sequence ID" value="NZ_JAAIIH010000002.1"/>
</dbReference>
<feature type="region of interest" description="Disordered" evidence="1">
    <location>
        <begin position="193"/>
        <end position="215"/>
    </location>
</feature>
<accession>A0A7Y0F164</accession>
<name>A0A7Y0F164_9BIFI</name>
<evidence type="ECO:0000313" key="3">
    <source>
        <dbReference type="Proteomes" id="UP000588277"/>
    </source>
</evidence>
<evidence type="ECO:0000256" key="1">
    <source>
        <dbReference type="SAM" id="MobiDB-lite"/>
    </source>
</evidence>
<dbReference type="EMBL" id="JAAIIH010000002">
    <property type="protein sequence ID" value="NMN00121.1"/>
    <property type="molecule type" value="Genomic_DNA"/>
</dbReference>
<dbReference type="Gene3D" id="3.90.70.10">
    <property type="entry name" value="Cysteine proteinases"/>
    <property type="match status" value="1"/>
</dbReference>
<sequence length="215" mass="23847">MRIPLIYQMTRYDCGPTTLVNALRFLYEREEIDPELVRAVYARTLDDFSEDGELGKMGTSHQAMRHVARYLNVYARGAAFPVETRILSGADARLAPDSAVYRALASNGTAKNRRPRAAAIARVWHGANGHYILLTGVEDGRVLAFDPFLEDADGGAVDGTVIREVRDLPLAANRSVDVRAFNRDVRADYALKSSRNADPSDPEGGELILIRRTDR</sequence>
<gene>
    <name evidence="2" type="ORF">G1C96_0698</name>
</gene>
<evidence type="ECO:0000313" key="2">
    <source>
        <dbReference type="EMBL" id="NMN00121.1"/>
    </source>
</evidence>
<keyword evidence="3" id="KW-1185">Reference proteome</keyword>
<protein>
    <submittedName>
        <fullName evidence="2">Peptidase C39</fullName>
    </submittedName>
</protein>
<organism evidence="2 3">
    <name type="scientific">Bifidobacterium moraviense</name>
    <dbReference type="NCBI Taxonomy" id="2675323"/>
    <lineage>
        <taxon>Bacteria</taxon>
        <taxon>Bacillati</taxon>
        <taxon>Actinomycetota</taxon>
        <taxon>Actinomycetes</taxon>
        <taxon>Bifidobacteriales</taxon>
        <taxon>Bifidobacteriaceae</taxon>
        <taxon>Bifidobacterium</taxon>
    </lineage>
</organism>